<feature type="transmembrane region" description="Helical" evidence="2">
    <location>
        <begin position="6"/>
        <end position="24"/>
    </location>
</feature>
<feature type="region of interest" description="Disordered" evidence="1">
    <location>
        <begin position="79"/>
        <end position="114"/>
    </location>
</feature>
<dbReference type="AlphaFoldDB" id="A0A259TXG4"/>
<evidence type="ECO:0000256" key="2">
    <source>
        <dbReference type="SAM" id="Phobius"/>
    </source>
</evidence>
<evidence type="ECO:0000256" key="1">
    <source>
        <dbReference type="SAM" id="MobiDB-lite"/>
    </source>
</evidence>
<gene>
    <name evidence="3" type="ORF">BSZ36_04975</name>
</gene>
<name>A0A259TXG4_9BACT</name>
<organism evidence="3 4">
    <name type="scientific">Rubricoccus marinus</name>
    <dbReference type="NCBI Taxonomy" id="716817"/>
    <lineage>
        <taxon>Bacteria</taxon>
        <taxon>Pseudomonadati</taxon>
        <taxon>Rhodothermota</taxon>
        <taxon>Rhodothermia</taxon>
        <taxon>Rhodothermales</taxon>
        <taxon>Rubricoccaceae</taxon>
        <taxon>Rubricoccus</taxon>
    </lineage>
</organism>
<dbReference type="RefSeq" id="WP_094546588.1">
    <property type="nucleotide sequence ID" value="NZ_MQWB01000001.1"/>
</dbReference>
<keyword evidence="2" id="KW-0812">Transmembrane</keyword>
<sequence length="114" mass="12998">MPTDLTTWLLLFVVGAGVLALWLHRIDALRAVFKPAMDRAREDEIRDRTQALQHRAWSQDEHTDDRDLAARLQDSLYASGAEPLQTEDEMYLPGIGPMPKEWRDPDSNAPEARS</sequence>
<keyword evidence="2" id="KW-0472">Membrane</keyword>
<keyword evidence="4" id="KW-1185">Reference proteome</keyword>
<evidence type="ECO:0000313" key="3">
    <source>
        <dbReference type="EMBL" id="OZC02386.1"/>
    </source>
</evidence>
<reference evidence="3 4" key="1">
    <citation type="submission" date="2016-11" db="EMBL/GenBank/DDBJ databases">
        <title>Study of marine rhodopsin-containing bacteria.</title>
        <authorList>
            <person name="Yoshizawa S."/>
            <person name="Kumagai Y."/>
            <person name="Kogure K."/>
        </authorList>
    </citation>
    <scope>NUCLEOTIDE SEQUENCE [LARGE SCALE GENOMIC DNA]</scope>
    <source>
        <strain evidence="3 4">SG-29</strain>
    </source>
</reference>
<evidence type="ECO:0000313" key="4">
    <source>
        <dbReference type="Proteomes" id="UP000216446"/>
    </source>
</evidence>
<feature type="compositionally biased region" description="Basic and acidic residues" evidence="1">
    <location>
        <begin position="100"/>
        <end position="114"/>
    </location>
</feature>
<comment type="caution">
    <text evidence="3">The sequence shown here is derived from an EMBL/GenBank/DDBJ whole genome shotgun (WGS) entry which is preliminary data.</text>
</comment>
<dbReference type="Proteomes" id="UP000216446">
    <property type="component" value="Unassembled WGS sequence"/>
</dbReference>
<dbReference type="InParanoid" id="A0A259TXG4"/>
<proteinExistence type="predicted"/>
<keyword evidence="2" id="KW-1133">Transmembrane helix</keyword>
<dbReference type="EMBL" id="MQWB01000001">
    <property type="protein sequence ID" value="OZC02386.1"/>
    <property type="molecule type" value="Genomic_DNA"/>
</dbReference>
<protein>
    <submittedName>
        <fullName evidence="3">Uncharacterized protein</fullName>
    </submittedName>
</protein>
<accession>A0A259TXG4</accession>